<gene>
    <name evidence="4" type="ORF">METBISCDRAFT_28328</name>
</gene>
<dbReference type="Gene3D" id="3.40.50.720">
    <property type="entry name" value="NAD(P)-binding Rossmann-like Domain"/>
    <property type="match status" value="1"/>
</dbReference>
<dbReference type="InterPro" id="IPR036291">
    <property type="entry name" value="NAD(P)-bd_dom_sf"/>
</dbReference>
<dbReference type="GO" id="GO:0050664">
    <property type="term" value="F:oxidoreductase activity, acting on NAD(P)H, oxygen as acceptor"/>
    <property type="evidence" value="ECO:0007669"/>
    <property type="project" value="TreeGrafter"/>
</dbReference>
<evidence type="ECO:0000256" key="1">
    <source>
        <dbReference type="ARBA" id="ARBA00006484"/>
    </source>
</evidence>
<accession>A0A4V1J2P9</accession>
<sequence>MSHTMILTGASRGLGAAIASIFLEASSAHNLVAVSRSAGSLDELKQRFGNRLQIVQGSVTSAEVSEQAISVALAQFGAINSVVANAGVLAPVAKVENADVGAWKNLFDINFFSVVQLVQKAMPHLAKTRGNVVAVLSGASVSNYQGWGAYGASKAALDHFIGTVAVENSAVRAISIAPGVVATDMQQQIRDVHSHAMLAEAVEKFKSLFEQNNLIPPEVPARVYVNLAVHGWSEDVNGKYFRFDNACLRDYSK</sequence>
<organism evidence="4 5">
    <name type="scientific">Metschnikowia bicuspidata</name>
    <dbReference type="NCBI Taxonomy" id="27322"/>
    <lineage>
        <taxon>Eukaryota</taxon>
        <taxon>Fungi</taxon>
        <taxon>Dikarya</taxon>
        <taxon>Ascomycota</taxon>
        <taxon>Saccharomycotina</taxon>
        <taxon>Pichiomycetes</taxon>
        <taxon>Metschnikowiaceae</taxon>
        <taxon>Metschnikowia</taxon>
    </lineage>
</organism>
<evidence type="ECO:0000313" key="5">
    <source>
        <dbReference type="Proteomes" id="UP000268321"/>
    </source>
</evidence>
<keyword evidence="5" id="KW-1185">Reference proteome</keyword>
<evidence type="ECO:0000256" key="2">
    <source>
        <dbReference type="ARBA" id="ARBA00022857"/>
    </source>
</evidence>
<dbReference type="EMBL" id="ML004494">
    <property type="protein sequence ID" value="RKP29319.1"/>
    <property type="molecule type" value="Genomic_DNA"/>
</dbReference>
<dbReference type="PROSITE" id="PS00061">
    <property type="entry name" value="ADH_SHORT"/>
    <property type="match status" value="1"/>
</dbReference>
<evidence type="ECO:0000256" key="3">
    <source>
        <dbReference type="ARBA" id="ARBA00023002"/>
    </source>
</evidence>
<protein>
    <recommendedName>
        <fullName evidence="6">NAD(P)-binding protein</fullName>
    </recommendedName>
</protein>
<dbReference type="AlphaFoldDB" id="A0A4V1J2P9"/>
<keyword evidence="2" id="KW-0521">NADP</keyword>
<dbReference type="FunFam" id="3.40.50.720:FF:000281">
    <property type="entry name" value="Uncharacterized oxidoreductase YIR035C"/>
    <property type="match status" value="1"/>
</dbReference>
<evidence type="ECO:0008006" key="6">
    <source>
        <dbReference type="Google" id="ProtNLM"/>
    </source>
</evidence>
<proteinExistence type="inferred from homology"/>
<dbReference type="InterPro" id="IPR002347">
    <property type="entry name" value="SDR_fam"/>
</dbReference>
<dbReference type="PANTHER" id="PTHR43008:SF8">
    <property type="entry name" value="BENZIL REDUCTASE ((S)-BENZOIN FORMING) IRC24"/>
    <property type="match status" value="1"/>
</dbReference>
<dbReference type="Pfam" id="PF00106">
    <property type="entry name" value="adh_short"/>
    <property type="match status" value="1"/>
</dbReference>
<dbReference type="InterPro" id="IPR020904">
    <property type="entry name" value="Sc_DH/Rdtase_CS"/>
</dbReference>
<comment type="similarity">
    <text evidence="1">Belongs to the short-chain dehydrogenases/reductases (SDR) family.</text>
</comment>
<evidence type="ECO:0000313" key="4">
    <source>
        <dbReference type="EMBL" id="RKP29319.1"/>
    </source>
</evidence>
<dbReference type="SUPFAM" id="SSF51735">
    <property type="entry name" value="NAD(P)-binding Rossmann-fold domains"/>
    <property type="match status" value="1"/>
</dbReference>
<dbReference type="PRINTS" id="PR00081">
    <property type="entry name" value="GDHRDH"/>
</dbReference>
<dbReference type="OrthoDB" id="153074at2759"/>
<dbReference type="Proteomes" id="UP000268321">
    <property type="component" value="Unassembled WGS sequence"/>
</dbReference>
<keyword evidence="3" id="KW-0560">Oxidoreductase</keyword>
<reference evidence="5" key="1">
    <citation type="journal article" date="2018" name="Nat. Microbiol.">
        <title>Leveraging single-cell genomics to expand the fungal tree of life.</title>
        <authorList>
            <person name="Ahrendt S.R."/>
            <person name="Quandt C.A."/>
            <person name="Ciobanu D."/>
            <person name="Clum A."/>
            <person name="Salamov A."/>
            <person name="Andreopoulos B."/>
            <person name="Cheng J.F."/>
            <person name="Woyke T."/>
            <person name="Pelin A."/>
            <person name="Henrissat B."/>
            <person name="Reynolds N.K."/>
            <person name="Benny G.L."/>
            <person name="Smith M.E."/>
            <person name="James T.Y."/>
            <person name="Grigoriev I.V."/>
        </authorList>
    </citation>
    <scope>NUCLEOTIDE SEQUENCE [LARGE SCALE GENOMIC DNA]</scope>
    <source>
        <strain evidence="5">Baker2002</strain>
    </source>
</reference>
<name>A0A4V1J2P9_9ASCO</name>
<dbReference type="PANTHER" id="PTHR43008">
    <property type="entry name" value="BENZIL REDUCTASE"/>
    <property type="match status" value="1"/>
</dbReference>